<accession>F0S302</accession>
<dbReference type="InterPro" id="IPR029025">
    <property type="entry name" value="T3SS_substrate_exporter_C"/>
</dbReference>
<dbReference type="PANTHER" id="PTHR30531">
    <property type="entry name" value="FLAGELLAR BIOSYNTHETIC PROTEIN FLHB"/>
    <property type="match status" value="1"/>
</dbReference>
<organism evidence="2 3">
    <name type="scientific">Desulfurobacterium thermolithotrophum (strain DSM 11699 / BSA)</name>
    <dbReference type="NCBI Taxonomy" id="868864"/>
    <lineage>
        <taxon>Bacteria</taxon>
        <taxon>Pseudomonadati</taxon>
        <taxon>Aquificota</taxon>
        <taxon>Aquificia</taxon>
        <taxon>Desulfurobacteriales</taxon>
        <taxon>Desulfurobacteriaceae</taxon>
        <taxon>Desulfurobacterium</taxon>
    </lineage>
</organism>
<dbReference type="eggNOG" id="COG2257">
    <property type="taxonomic scope" value="Bacteria"/>
</dbReference>
<dbReference type="Proteomes" id="UP000007102">
    <property type="component" value="Chromosome"/>
</dbReference>
<sequence>MKKRAVVLKYNKAKDNAPKVVAKGEGILAERILELAQKHNIPIVEDKELVSFLLKLNIGEEIPPTLYKIIAKILSYAYNVIHQEYPSK</sequence>
<dbReference type="AlphaFoldDB" id="F0S302"/>
<dbReference type="Gene3D" id="3.40.1690.10">
    <property type="entry name" value="secretion proteins EscU"/>
    <property type="match status" value="1"/>
</dbReference>
<gene>
    <name evidence="2" type="ordered locus">Dester_0573</name>
</gene>
<dbReference type="InterPro" id="IPR006135">
    <property type="entry name" value="T3SS_substrate_exporter"/>
</dbReference>
<name>F0S302_DESTD</name>
<dbReference type="KEGG" id="dte:Dester_0573"/>
<reference evidence="2 3" key="1">
    <citation type="journal article" date="2011" name="Stand. Genomic Sci.">
        <title>Complete genome sequence of the thermophilic sulfur-reducer Desulfurobacterium thermolithotrophum type strain (BSA(T)) from a deep-sea hydrothermal vent.</title>
        <authorList>
            <person name="Goker M."/>
            <person name="Daligault H."/>
            <person name="Mwirichia R."/>
            <person name="Lapidus A."/>
            <person name="Lucas S."/>
            <person name="Deshpande S."/>
            <person name="Pagani I."/>
            <person name="Tapia R."/>
            <person name="Cheng J.F."/>
            <person name="Goodwin L."/>
            <person name="Pitluck S."/>
            <person name="Liolios K."/>
            <person name="Ivanova N."/>
            <person name="Mavromatis K."/>
            <person name="Mikhailova N."/>
            <person name="Pati A."/>
            <person name="Chen A."/>
            <person name="Palaniappan K."/>
            <person name="Han C."/>
            <person name="Land M."/>
            <person name="Hauser L."/>
            <person name="Pan C."/>
            <person name="Brambilla E.M."/>
            <person name="Rohde M."/>
            <person name="Spring S."/>
            <person name="Sikorski J."/>
            <person name="Wirth R."/>
            <person name="Detter J.C."/>
            <person name="Woyke T."/>
            <person name="Bristow J."/>
            <person name="Eisen J.A."/>
            <person name="Markowitz V."/>
            <person name="Hugenholtz P."/>
            <person name="Kyrpides N.C."/>
            <person name="Klenk H.P."/>
        </authorList>
    </citation>
    <scope>NUCLEOTIDE SEQUENCE [LARGE SCALE GENOMIC DNA]</scope>
    <source>
        <strain evidence="3">DSM 11699 / BSA</strain>
    </source>
</reference>
<dbReference type="EMBL" id="CP002543">
    <property type="protein sequence ID" value="ADY73224.1"/>
    <property type="molecule type" value="Genomic_DNA"/>
</dbReference>
<dbReference type="Pfam" id="PF01312">
    <property type="entry name" value="Bac_export_2"/>
    <property type="match status" value="1"/>
</dbReference>
<keyword evidence="3" id="KW-1185">Reference proteome</keyword>
<dbReference type="GO" id="GO:0009306">
    <property type="term" value="P:protein secretion"/>
    <property type="evidence" value="ECO:0007669"/>
    <property type="project" value="InterPro"/>
</dbReference>
<evidence type="ECO:0000313" key="3">
    <source>
        <dbReference type="Proteomes" id="UP000007102"/>
    </source>
</evidence>
<dbReference type="HOGENOM" id="CLU_041013_4_2_0"/>
<dbReference type="SUPFAM" id="SSF160544">
    <property type="entry name" value="EscU C-terminal domain-like"/>
    <property type="match status" value="1"/>
</dbReference>
<dbReference type="InParanoid" id="F0S302"/>
<evidence type="ECO:0000313" key="2">
    <source>
        <dbReference type="EMBL" id="ADY73224.1"/>
    </source>
</evidence>
<dbReference type="GO" id="GO:0005886">
    <property type="term" value="C:plasma membrane"/>
    <property type="evidence" value="ECO:0007669"/>
    <property type="project" value="TreeGrafter"/>
</dbReference>
<protein>
    <submittedName>
        <fullName evidence="2">Type III secretion exporter</fullName>
    </submittedName>
</protein>
<evidence type="ECO:0000256" key="1">
    <source>
        <dbReference type="ARBA" id="ARBA00010690"/>
    </source>
</evidence>
<proteinExistence type="inferred from homology"/>
<comment type="similarity">
    <text evidence="1">Belongs to the type III secretion exporter family.</text>
</comment>
<dbReference type="OrthoDB" id="5244399at2"/>
<dbReference type="STRING" id="868864.Dester_0573"/>
<dbReference type="PANTHER" id="PTHR30531:SF12">
    <property type="entry name" value="FLAGELLAR BIOSYNTHETIC PROTEIN FLHB"/>
    <property type="match status" value="1"/>
</dbReference>
<reference evidence="3" key="2">
    <citation type="submission" date="2011-02" db="EMBL/GenBank/DDBJ databases">
        <title>The complete genome of Desulfurobacterium thermolithotrophum DSM 11699.</title>
        <authorList>
            <consortium name="US DOE Joint Genome Institute (JGI-PGF)"/>
            <person name="Lucas S."/>
            <person name="Copeland A."/>
            <person name="Lapidus A."/>
            <person name="Bruce D."/>
            <person name="Goodwin L."/>
            <person name="Pitluck S."/>
            <person name="Kyrpides N."/>
            <person name="Mavromatis K."/>
            <person name="Pagani I."/>
            <person name="Ivanova N."/>
            <person name="Mikhailova N."/>
            <person name="Daligault H."/>
            <person name="Detter J.C."/>
            <person name="Tapia R."/>
            <person name="Han C."/>
            <person name="Land M."/>
            <person name="Hauser L."/>
            <person name="Markowitz V."/>
            <person name="Cheng J.-F."/>
            <person name="Hugenholtz P."/>
            <person name="Woyke T."/>
            <person name="Wu D."/>
            <person name="Spring S."/>
            <person name="Brambilla E."/>
            <person name="Klenk H.-P."/>
            <person name="Eisen J.A."/>
        </authorList>
    </citation>
    <scope>NUCLEOTIDE SEQUENCE [LARGE SCALE GENOMIC DNA]</scope>
    <source>
        <strain evidence="3">DSM 11699 / BSA</strain>
    </source>
</reference>
<dbReference type="RefSeq" id="WP_013638182.1">
    <property type="nucleotide sequence ID" value="NC_015185.1"/>
</dbReference>